<organism evidence="3 4">
    <name type="scientific">Colletotrichum musicola</name>
    <dbReference type="NCBI Taxonomy" id="2175873"/>
    <lineage>
        <taxon>Eukaryota</taxon>
        <taxon>Fungi</taxon>
        <taxon>Dikarya</taxon>
        <taxon>Ascomycota</taxon>
        <taxon>Pezizomycotina</taxon>
        <taxon>Sordariomycetes</taxon>
        <taxon>Hypocreomycetidae</taxon>
        <taxon>Glomerellales</taxon>
        <taxon>Glomerellaceae</taxon>
        <taxon>Colletotrichum</taxon>
        <taxon>Colletotrichum orchidearum species complex</taxon>
    </lineage>
</organism>
<proteinExistence type="predicted"/>
<feature type="region of interest" description="Disordered" evidence="1">
    <location>
        <begin position="191"/>
        <end position="228"/>
    </location>
</feature>
<dbReference type="EMBL" id="WIGM01000430">
    <property type="protein sequence ID" value="KAF6825429.1"/>
    <property type="molecule type" value="Genomic_DNA"/>
</dbReference>
<reference evidence="3" key="1">
    <citation type="journal article" date="2020" name="Phytopathology">
        <title>Genome Sequence Resources of Colletotrichum truncatum, C. plurivorum, C. musicola, and C. sojae: Four Species Pathogenic to Soybean (Glycine max).</title>
        <authorList>
            <person name="Rogerio F."/>
            <person name="Boufleur T.R."/>
            <person name="Ciampi-Guillardi M."/>
            <person name="Sukno S.A."/>
            <person name="Thon M.R."/>
            <person name="Massola Junior N.S."/>
            <person name="Baroncelli R."/>
        </authorList>
    </citation>
    <scope>NUCLEOTIDE SEQUENCE</scope>
    <source>
        <strain evidence="3">LFN0074</strain>
    </source>
</reference>
<keyword evidence="2" id="KW-1133">Transmembrane helix</keyword>
<feature type="compositionally biased region" description="Low complexity" evidence="1">
    <location>
        <begin position="197"/>
        <end position="221"/>
    </location>
</feature>
<accession>A0A8H6K5E0</accession>
<gene>
    <name evidence="3" type="ORF">CMUS01_09819</name>
</gene>
<evidence type="ECO:0000256" key="2">
    <source>
        <dbReference type="SAM" id="Phobius"/>
    </source>
</evidence>
<protein>
    <submittedName>
        <fullName evidence="3">Uncharacterized protein</fullName>
    </submittedName>
</protein>
<feature type="transmembrane region" description="Helical" evidence="2">
    <location>
        <begin position="252"/>
        <end position="276"/>
    </location>
</feature>
<name>A0A8H6K5E0_9PEZI</name>
<dbReference type="OrthoDB" id="4830722at2759"/>
<sequence>MRPISTPLFVFAIAVVEARRFRSAPSSMLPASIYDAGLSPASTTPPALLVRQNGMAAVALDPAAICGYFTLSDDGEVRTHKCEGTSVTCGVAQGFLACNKTPYTTCYNERESNECAPGKKPGDNTLCCRETSGYVPSCQTFMRDDGAWGWKRMLGCRSLDIKWDETVTLHRETSLLGSFGGNFPSLVTITSPIMSKPPETSASAEETSESSLASPTLALTPTPTPTFTAVEMPVASSSNSTTSTIRPDATGAIVGGVIGGLVILGASVCVVVWMLVRRRRRRGSTHDGPEPSELHGREIPPKQELEANEVRRREQQEQPPESPVYREPPPDELGSPTRPAELGG</sequence>
<dbReference type="AlphaFoldDB" id="A0A8H6K5E0"/>
<keyword evidence="4" id="KW-1185">Reference proteome</keyword>
<evidence type="ECO:0000313" key="3">
    <source>
        <dbReference type="EMBL" id="KAF6825429.1"/>
    </source>
</evidence>
<keyword evidence="2" id="KW-0472">Membrane</keyword>
<comment type="caution">
    <text evidence="3">The sequence shown here is derived from an EMBL/GenBank/DDBJ whole genome shotgun (WGS) entry which is preliminary data.</text>
</comment>
<evidence type="ECO:0000256" key="1">
    <source>
        <dbReference type="SAM" id="MobiDB-lite"/>
    </source>
</evidence>
<feature type="region of interest" description="Disordered" evidence="1">
    <location>
        <begin position="280"/>
        <end position="344"/>
    </location>
</feature>
<dbReference type="Proteomes" id="UP000639643">
    <property type="component" value="Unassembled WGS sequence"/>
</dbReference>
<evidence type="ECO:0000313" key="4">
    <source>
        <dbReference type="Proteomes" id="UP000639643"/>
    </source>
</evidence>
<feature type="compositionally biased region" description="Basic and acidic residues" evidence="1">
    <location>
        <begin position="284"/>
        <end position="316"/>
    </location>
</feature>
<keyword evidence="2" id="KW-0812">Transmembrane</keyword>